<protein>
    <submittedName>
        <fullName evidence="2">Uncharacterized protein</fullName>
    </submittedName>
</protein>
<dbReference type="EMBL" id="OX395130">
    <property type="protein sequence ID" value="CAI5774278.1"/>
    <property type="molecule type" value="Genomic_DNA"/>
</dbReference>
<evidence type="ECO:0000313" key="3">
    <source>
        <dbReference type="Proteomes" id="UP001178461"/>
    </source>
</evidence>
<proteinExistence type="predicted"/>
<sequence length="178" mass="20034">MSDRRPQAQDGYFLALCPACSLANHGKGYGMPQVVIEVATPTQCCNEEETASTLLLIDKTFVRSVSASDVSCSPWREPSVPEKDISWCGRKRRRALLTELKADAKIRGWRVMQDPTSLLQQPFIRTVTACFHLWVHKDRKLALKLKKSELLRNPNSAQFLGMQKQGNEQPPGIGKLLR</sequence>
<evidence type="ECO:0000256" key="1">
    <source>
        <dbReference type="SAM" id="MobiDB-lite"/>
    </source>
</evidence>
<gene>
    <name evidence="2" type="ORF">PODLI_1B002196</name>
</gene>
<keyword evidence="3" id="KW-1185">Reference proteome</keyword>
<reference evidence="2" key="1">
    <citation type="submission" date="2022-12" db="EMBL/GenBank/DDBJ databases">
        <authorList>
            <person name="Alioto T."/>
            <person name="Alioto T."/>
            <person name="Gomez Garrido J."/>
        </authorList>
    </citation>
    <scope>NUCLEOTIDE SEQUENCE</scope>
</reference>
<organism evidence="2 3">
    <name type="scientific">Podarcis lilfordi</name>
    <name type="common">Lilford's wall lizard</name>
    <dbReference type="NCBI Taxonomy" id="74358"/>
    <lineage>
        <taxon>Eukaryota</taxon>
        <taxon>Metazoa</taxon>
        <taxon>Chordata</taxon>
        <taxon>Craniata</taxon>
        <taxon>Vertebrata</taxon>
        <taxon>Euteleostomi</taxon>
        <taxon>Lepidosauria</taxon>
        <taxon>Squamata</taxon>
        <taxon>Bifurcata</taxon>
        <taxon>Unidentata</taxon>
        <taxon>Episquamata</taxon>
        <taxon>Laterata</taxon>
        <taxon>Lacertibaenia</taxon>
        <taxon>Lacertidae</taxon>
        <taxon>Podarcis</taxon>
    </lineage>
</organism>
<accession>A0AA35P6R5</accession>
<dbReference type="Proteomes" id="UP001178461">
    <property type="component" value="Chromosome 5"/>
</dbReference>
<feature type="compositionally biased region" description="Polar residues" evidence="1">
    <location>
        <begin position="157"/>
        <end position="168"/>
    </location>
</feature>
<feature type="region of interest" description="Disordered" evidence="1">
    <location>
        <begin position="157"/>
        <end position="178"/>
    </location>
</feature>
<dbReference type="AlphaFoldDB" id="A0AA35P6R5"/>
<evidence type="ECO:0000313" key="2">
    <source>
        <dbReference type="EMBL" id="CAI5774278.1"/>
    </source>
</evidence>
<name>A0AA35P6R5_9SAUR</name>